<name>A0ACB8RQ29_9AGAM</name>
<evidence type="ECO:0000313" key="2">
    <source>
        <dbReference type="Proteomes" id="UP000814033"/>
    </source>
</evidence>
<organism evidence="1 2">
    <name type="scientific">Auriscalpium vulgare</name>
    <dbReference type="NCBI Taxonomy" id="40419"/>
    <lineage>
        <taxon>Eukaryota</taxon>
        <taxon>Fungi</taxon>
        <taxon>Dikarya</taxon>
        <taxon>Basidiomycota</taxon>
        <taxon>Agaricomycotina</taxon>
        <taxon>Agaricomycetes</taxon>
        <taxon>Russulales</taxon>
        <taxon>Auriscalpiaceae</taxon>
        <taxon>Auriscalpium</taxon>
    </lineage>
</organism>
<reference evidence="1" key="1">
    <citation type="submission" date="2021-02" db="EMBL/GenBank/DDBJ databases">
        <authorList>
            <consortium name="DOE Joint Genome Institute"/>
            <person name="Ahrendt S."/>
            <person name="Looney B.P."/>
            <person name="Miyauchi S."/>
            <person name="Morin E."/>
            <person name="Drula E."/>
            <person name="Courty P.E."/>
            <person name="Chicoki N."/>
            <person name="Fauchery L."/>
            <person name="Kohler A."/>
            <person name="Kuo A."/>
            <person name="Labutti K."/>
            <person name="Pangilinan J."/>
            <person name="Lipzen A."/>
            <person name="Riley R."/>
            <person name="Andreopoulos W."/>
            <person name="He G."/>
            <person name="Johnson J."/>
            <person name="Barry K.W."/>
            <person name="Grigoriev I.V."/>
            <person name="Nagy L."/>
            <person name="Hibbett D."/>
            <person name="Henrissat B."/>
            <person name="Matheny P.B."/>
            <person name="Labbe J."/>
            <person name="Martin F."/>
        </authorList>
    </citation>
    <scope>NUCLEOTIDE SEQUENCE</scope>
    <source>
        <strain evidence="1">FP105234-sp</strain>
    </source>
</reference>
<dbReference type="Proteomes" id="UP000814033">
    <property type="component" value="Unassembled WGS sequence"/>
</dbReference>
<keyword evidence="2" id="KW-1185">Reference proteome</keyword>
<comment type="caution">
    <text evidence="1">The sequence shown here is derived from an EMBL/GenBank/DDBJ whole genome shotgun (WGS) entry which is preliminary data.</text>
</comment>
<reference evidence="1" key="2">
    <citation type="journal article" date="2022" name="New Phytol.">
        <title>Evolutionary transition to the ectomycorrhizal habit in the genomes of a hyperdiverse lineage of mushroom-forming fungi.</title>
        <authorList>
            <person name="Looney B."/>
            <person name="Miyauchi S."/>
            <person name="Morin E."/>
            <person name="Drula E."/>
            <person name="Courty P.E."/>
            <person name="Kohler A."/>
            <person name="Kuo A."/>
            <person name="LaButti K."/>
            <person name="Pangilinan J."/>
            <person name="Lipzen A."/>
            <person name="Riley R."/>
            <person name="Andreopoulos W."/>
            <person name="He G."/>
            <person name="Johnson J."/>
            <person name="Nolan M."/>
            <person name="Tritt A."/>
            <person name="Barry K.W."/>
            <person name="Grigoriev I.V."/>
            <person name="Nagy L.G."/>
            <person name="Hibbett D."/>
            <person name="Henrissat B."/>
            <person name="Matheny P.B."/>
            <person name="Labbe J."/>
            <person name="Martin F.M."/>
        </authorList>
    </citation>
    <scope>NUCLEOTIDE SEQUENCE</scope>
    <source>
        <strain evidence="1">FP105234-sp</strain>
    </source>
</reference>
<accession>A0ACB8RQ29</accession>
<proteinExistence type="predicted"/>
<gene>
    <name evidence="1" type="ORF">FA95DRAFT_1407514</name>
</gene>
<dbReference type="EMBL" id="MU275930">
    <property type="protein sequence ID" value="KAI0046264.1"/>
    <property type="molecule type" value="Genomic_DNA"/>
</dbReference>
<evidence type="ECO:0000313" key="1">
    <source>
        <dbReference type="EMBL" id="KAI0046264.1"/>
    </source>
</evidence>
<protein>
    <submittedName>
        <fullName evidence="1">Uncharacterized protein</fullName>
    </submittedName>
</protein>
<sequence length="649" mass="72036">MAAAREERNTQEAQEQLGHPPATIRLAQKYELARPEFTPGCGNATVAEQHLQNALAPVARLYHDILAIIFKHLRDINPPERHHTYDRHFNRCEITPRFGWVTVTYVCRRWRQVALEWATLWTDIDLTTLGRNWAAVFAARAQHMPITISHRNALNHFYRDWIIRFLDENMWRTQSLSIVVHQDGPLATINSYAPLLHTLNITTKYESRVPGSFLGGCAPSLRHCHFTAIVAPGMSWASPLLSHLTSLAIDNHNQTADDLLDVVEHLLELETLSVVIYPHLPPPPPPRRRGVVTPPRLMELKIADHVPTTPTLAQFLSHLSLGPHCFVRCQIWTYAIDPDHPADYLDEVFPAALASVRSHADSASGTRNAITSLSLDRSCPEHLSINSLTITPQRHCEITPHLIFEFPHSSMSVYSLLSSNIVPKALKTFSSTHLQELAIWMPPIYVPNAHTLADLMGCAPGLRRLTVRSAKVVASLGTAMYPVDAAPVHVPLGRAPRLRRLTVRIAKAVASLCTAVFPVDIAPAHVPRSPAPRLQYILPRLSTLVLAEVRLGVDIVGGGRERDDEWVAKEGDSDDEQVTDDGDDERVAGELPLCLVARAQSGYPLEEMDVTQCDVDEAWVARVREALPGTRVKWNEGAQDGGKAGPAGT</sequence>